<evidence type="ECO:0000256" key="1">
    <source>
        <dbReference type="SAM" id="SignalP"/>
    </source>
</evidence>
<dbReference type="VEuPathDB" id="FungiDB:F9C07_2231489"/>
<dbReference type="AlphaFoldDB" id="A0A7U2QWA2"/>
<gene>
    <name evidence="2" type="ORF">F9C07_2231489</name>
</gene>
<organism evidence="2 3">
    <name type="scientific">Aspergillus flavus (strain ATCC 200026 / FGSC A1120 / IAM 13836 / NRRL 3357 / JCM 12722 / SRRC 167)</name>
    <dbReference type="NCBI Taxonomy" id="332952"/>
    <lineage>
        <taxon>Eukaryota</taxon>
        <taxon>Fungi</taxon>
        <taxon>Dikarya</taxon>
        <taxon>Ascomycota</taxon>
        <taxon>Pezizomycotina</taxon>
        <taxon>Eurotiomycetes</taxon>
        <taxon>Eurotiomycetidae</taxon>
        <taxon>Eurotiales</taxon>
        <taxon>Aspergillaceae</taxon>
        <taxon>Aspergillus</taxon>
        <taxon>Aspergillus subgen. Circumdati</taxon>
    </lineage>
</organism>
<accession>A0A7U2QWA2</accession>
<protein>
    <submittedName>
        <fullName evidence="2">Uncharacterized protein</fullName>
    </submittedName>
</protein>
<name>A0A7U2QWA2_ASPFN</name>
<feature type="chain" id="PRO_5030588240" evidence="1">
    <location>
        <begin position="25"/>
        <end position="58"/>
    </location>
</feature>
<proteinExistence type="predicted"/>
<dbReference type="EMBL" id="CP044620">
    <property type="protein sequence ID" value="QRD86652.1"/>
    <property type="molecule type" value="Genomic_DNA"/>
</dbReference>
<feature type="signal peptide" evidence="1">
    <location>
        <begin position="1"/>
        <end position="24"/>
    </location>
</feature>
<evidence type="ECO:0000313" key="2">
    <source>
        <dbReference type="EMBL" id="QRD86652.1"/>
    </source>
</evidence>
<keyword evidence="1" id="KW-0732">Signal</keyword>
<dbReference type="Proteomes" id="UP000596276">
    <property type="component" value="Chromosome 3"/>
</dbReference>
<evidence type="ECO:0000313" key="3">
    <source>
        <dbReference type="Proteomes" id="UP000596276"/>
    </source>
</evidence>
<keyword evidence="3" id="KW-1185">Reference proteome</keyword>
<reference evidence="3" key="1">
    <citation type="journal article" date="2021" name="G3 (Bethesda)">
        <title>Chromosome assembled and annotated genome sequence of Aspergillus flavus NRRL 3357.</title>
        <authorList>
            <person name="Skerker J.M."/>
            <person name="Pianalto K.M."/>
            <person name="Mondo S.J."/>
            <person name="Yang K."/>
            <person name="Arkin A.P."/>
            <person name="Keller N.P."/>
            <person name="Grigoriev I.V."/>
            <person name="Louise Glass N.L."/>
        </authorList>
    </citation>
    <scope>NUCLEOTIDE SEQUENCE [LARGE SCALE GENOMIC DNA]</scope>
    <source>
        <strain evidence="3">ATCC 200026 / FGSC A1120 / IAM 13836 / NRRL 3357 / JCM 12722 / SRRC 167</strain>
    </source>
</reference>
<sequence>MKAMYSFSILAPFAALAITAPAAAASINSATDDYSNDPKPLNWIKLGDDEQAEPLNWI</sequence>